<dbReference type="InterPro" id="IPR051534">
    <property type="entry name" value="CBASS_pafABC_assoc_protein"/>
</dbReference>
<dbReference type="RefSeq" id="WP_249603558.1">
    <property type="nucleotide sequence ID" value="NZ_JAKHSK010000063.1"/>
</dbReference>
<dbReference type="Gene3D" id="1.10.10.10">
    <property type="entry name" value="Winged helix-like DNA-binding domain superfamily/Winged helix DNA-binding domain"/>
    <property type="match status" value="1"/>
</dbReference>
<dbReference type="Proteomes" id="UP001139521">
    <property type="component" value="Unassembled WGS sequence"/>
</dbReference>
<evidence type="ECO:0000256" key="2">
    <source>
        <dbReference type="ARBA" id="ARBA00023163"/>
    </source>
</evidence>
<dbReference type="EMBL" id="JAKHSK010000063">
    <property type="protein sequence ID" value="MCL6220883.1"/>
    <property type="molecule type" value="Genomic_DNA"/>
</dbReference>
<proteinExistence type="predicted"/>
<feature type="domain" description="HTH deoR-type" evidence="3">
    <location>
        <begin position="8"/>
        <end position="63"/>
    </location>
</feature>
<gene>
    <name evidence="4" type="ORF">L1967_21545</name>
</gene>
<keyword evidence="2" id="KW-0804">Transcription</keyword>
<dbReference type="PANTHER" id="PTHR34580">
    <property type="match status" value="1"/>
</dbReference>
<dbReference type="PROSITE" id="PS52050">
    <property type="entry name" value="WYL"/>
    <property type="match status" value="1"/>
</dbReference>
<evidence type="ECO:0000256" key="1">
    <source>
        <dbReference type="ARBA" id="ARBA00023015"/>
    </source>
</evidence>
<dbReference type="InterPro" id="IPR001034">
    <property type="entry name" value="DeoR_HTH"/>
</dbReference>
<protein>
    <submittedName>
        <fullName evidence="4">YafY family transcriptional regulator</fullName>
    </submittedName>
</protein>
<keyword evidence="1" id="KW-0805">Transcription regulation</keyword>
<name>A0A9X2A038_9FLAO</name>
<dbReference type="InterPro" id="IPR013196">
    <property type="entry name" value="HTH_11"/>
</dbReference>
<dbReference type="PANTHER" id="PTHR34580:SF1">
    <property type="entry name" value="PROTEIN PAFC"/>
    <property type="match status" value="1"/>
</dbReference>
<dbReference type="InterPro" id="IPR036390">
    <property type="entry name" value="WH_DNA-bd_sf"/>
</dbReference>
<dbReference type="InterPro" id="IPR036388">
    <property type="entry name" value="WH-like_DNA-bd_sf"/>
</dbReference>
<keyword evidence="5" id="KW-1185">Reference proteome</keyword>
<sequence>MSLNETTRLSRLTAIITQLQSKRLVTATSLANKFSVSVRTIYRDIRALEQAGIPIVAEEGKGYSIMEGYRLPPVMFTQEEANALITAEQLIKKNKDQSLAEQYESAITKIRSVLQYTQKEKTELLTERIQVRNNQENEKTSNFLIQLQSTIANYQNIKIEYCSLENKQSQREIEPFALYTTQDNWILIAFCKLRNEFRAFRLDCIQKIYHLATHFEPHKMTLQQYLEKCIENYKNTP</sequence>
<organism evidence="4 5">
    <name type="scientific">Zunongwangia pacifica</name>
    <dbReference type="NCBI Taxonomy" id="2911062"/>
    <lineage>
        <taxon>Bacteria</taxon>
        <taxon>Pseudomonadati</taxon>
        <taxon>Bacteroidota</taxon>
        <taxon>Flavobacteriia</taxon>
        <taxon>Flavobacteriales</taxon>
        <taxon>Flavobacteriaceae</taxon>
        <taxon>Zunongwangia</taxon>
    </lineage>
</organism>
<dbReference type="Pfam" id="PF08279">
    <property type="entry name" value="HTH_11"/>
    <property type="match status" value="1"/>
</dbReference>
<accession>A0A9X2A038</accession>
<dbReference type="AlphaFoldDB" id="A0A9X2A038"/>
<comment type="caution">
    <text evidence="4">The sequence shown here is derived from an EMBL/GenBank/DDBJ whole genome shotgun (WGS) entry which is preliminary data.</text>
</comment>
<dbReference type="Pfam" id="PF13280">
    <property type="entry name" value="WYL"/>
    <property type="match status" value="1"/>
</dbReference>
<evidence type="ECO:0000313" key="4">
    <source>
        <dbReference type="EMBL" id="MCL6220883.1"/>
    </source>
</evidence>
<dbReference type="SUPFAM" id="SSF46785">
    <property type="entry name" value="Winged helix' DNA-binding domain"/>
    <property type="match status" value="1"/>
</dbReference>
<evidence type="ECO:0000259" key="3">
    <source>
        <dbReference type="PROSITE" id="PS51000"/>
    </source>
</evidence>
<dbReference type="GO" id="GO:0003700">
    <property type="term" value="F:DNA-binding transcription factor activity"/>
    <property type="evidence" value="ECO:0007669"/>
    <property type="project" value="InterPro"/>
</dbReference>
<dbReference type="InterPro" id="IPR026881">
    <property type="entry name" value="WYL_dom"/>
</dbReference>
<reference evidence="4" key="1">
    <citation type="submission" date="2022-01" db="EMBL/GenBank/DDBJ databases">
        <title>Genome sequencing of Zunongwangia sp. M21534 genome.</title>
        <authorList>
            <person name="Chen Y."/>
            <person name="Dong C."/>
            <person name="Shao Z."/>
        </authorList>
    </citation>
    <scope>NUCLEOTIDE SEQUENCE</scope>
    <source>
        <strain evidence="4">MCCC M21534</strain>
    </source>
</reference>
<dbReference type="PROSITE" id="PS51000">
    <property type="entry name" value="HTH_DEOR_2"/>
    <property type="match status" value="1"/>
</dbReference>
<evidence type="ECO:0000313" key="5">
    <source>
        <dbReference type="Proteomes" id="UP001139521"/>
    </source>
</evidence>